<dbReference type="EMBL" id="VIFM01000123">
    <property type="protein sequence ID" value="TQF12839.1"/>
    <property type="molecule type" value="Genomic_DNA"/>
</dbReference>
<name>A0A540WUX7_9BACT</name>
<keyword evidence="3" id="KW-0378">Hydrolase</keyword>
<gene>
    <name evidence="3" type="ORF">FJV41_27045</name>
</gene>
<dbReference type="PANTHER" id="PTHR43265:SF1">
    <property type="entry name" value="ESTERASE ESTD"/>
    <property type="match status" value="1"/>
</dbReference>
<feature type="signal peptide" evidence="1">
    <location>
        <begin position="1"/>
        <end position="20"/>
    </location>
</feature>
<organism evidence="3 4">
    <name type="scientific">Myxococcus llanfairpwllgwyngyllgogerychwyrndrobwllllantysiliogogogochensis</name>
    <dbReference type="NCBI Taxonomy" id="2590453"/>
    <lineage>
        <taxon>Bacteria</taxon>
        <taxon>Pseudomonadati</taxon>
        <taxon>Myxococcota</taxon>
        <taxon>Myxococcia</taxon>
        <taxon>Myxococcales</taxon>
        <taxon>Cystobacterineae</taxon>
        <taxon>Myxococcaceae</taxon>
        <taxon>Myxococcus</taxon>
    </lineage>
</organism>
<dbReference type="InterPro" id="IPR053145">
    <property type="entry name" value="AB_hydrolase_Est10"/>
</dbReference>
<dbReference type="AlphaFoldDB" id="A0A540WUX7"/>
<dbReference type="InterPro" id="IPR029058">
    <property type="entry name" value="AB_hydrolase_fold"/>
</dbReference>
<evidence type="ECO:0000256" key="1">
    <source>
        <dbReference type="SAM" id="SignalP"/>
    </source>
</evidence>
<evidence type="ECO:0000313" key="4">
    <source>
        <dbReference type="Proteomes" id="UP000315369"/>
    </source>
</evidence>
<evidence type="ECO:0000259" key="2">
    <source>
        <dbReference type="Pfam" id="PF02129"/>
    </source>
</evidence>
<sequence length="432" mass="46509">MGVSVVVGLGLLLSGSMALAASPVVADAPPPFAGAWRRPDGGLVRVGRDASSAFLMDFASRRRWRLEPRGEGLWSLEGSRPAALAVWRAPTLTLSGVAAGALVLEPVPVRTEELSLRSGDVTLSATLWLPAGGPPRHAVVLLHEAGQGTRESLEPYPTFLVEQGLAVLTFDARGTGRSTGDSQPWESGVRERAVDGLVAARLLRQRVAPGGAVGLMGFGQGAWTAVSAAAQSPEDVGFLVLVSGGGGAVWKQEQHRMRNEGRRRGLTGPELVDLTEFLDVLYDARLYTDEGAARALKTLDFQLQRAKRKRWYAVTAMPPFKGLPVARFLDVQRKMWRNVLSYDAAEDLRRVRGPVLALLGERDETTPASLTARALNRGLKLRPGAPGRALVKVIARADHWLAEPAREDQPGVEVVTSDALDTLSAWLRALER</sequence>
<comment type="caution">
    <text evidence="3">The sequence shown here is derived from an EMBL/GenBank/DDBJ whole genome shotgun (WGS) entry which is preliminary data.</text>
</comment>
<dbReference type="InterPro" id="IPR000383">
    <property type="entry name" value="Xaa-Pro-like_dom"/>
</dbReference>
<dbReference type="OrthoDB" id="9805123at2"/>
<dbReference type="Proteomes" id="UP000315369">
    <property type="component" value="Unassembled WGS sequence"/>
</dbReference>
<proteinExistence type="predicted"/>
<protein>
    <submittedName>
        <fullName evidence="3">Alpha/beta hydrolase</fullName>
    </submittedName>
</protein>
<accession>A0A540WUX7</accession>
<feature type="domain" description="Xaa-Pro dipeptidyl-peptidase-like" evidence="2">
    <location>
        <begin position="121"/>
        <end position="309"/>
    </location>
</feature>
<feature type="chain" id="PRO_5021750987" evidence="1">
    <location>
        <begin position="21"/>
        <end position="432"/>
    </location>
</feature>
<reference evidence="3 4" key="1">
    <citation type="submission" date="2019-06" db="EMBL/GenBank/DDBJ databases">
        <authorList>
            <person name="Livingstone P."/>
            <person name="Whitworth D."/>
        </authorList>
    </citation>
    <scope>NUCLEOTIDE SEQUENCE [LARGE SCALE GENOMIC DNA]</scope>
    <source>
        <strain evidence="3 4">AM401</strain>
    </source>
</reference>
<dbReference type="GO" id="GO:0052689">
    <property type="term" value="F:carboxylic ester hydrolase activity"/>
    <property type="evidence" value="ECO:0007669"/>
    <property type="project" value="TreeGrafter"/>
</dbReference>
<dbReference type="Gene3D" id="3.40.50.1820">
    <property type="entry name" value="alpha/beta hydrolase"/>
    <property type="match status" value="1"/>
</dbReference>
<dbReference type="SUPFAM" id="SSF53474">
    <property type="entry name" value="alpha/beta-Hydrolases"/>
    <property type="match status" value="1"/>
</dbReference>
<dbReference type="Pfam" id="PF02129">
    <property type="entry name" value="Peptidase_S15"/>
    <property type="match status" value="1"/>
</dbReference>
<dbReference type="RefSeq" id="WP_141645452.1">
    <property type="nucleotide sequence ID" value="NZ_VIFM01000123.1"/>
</dbReference>
<dbReference type="PANTHER" id="PTHR43265">
    <property type="entry name" value="ESTERASE ESTD"/>
    <property type="match status" value="1"/>
</dbReference>
<keyword evidence="4" id="KW-1185">Reference proteome</keyword>
<evidence type="ECO:0000313" key="3">
    <source>
        <dbReference type="EMBL" id="TQF12839.1"/>
    </source>
</evidence>
<keyword evidence="1" id="KW-0732">Signal</keyword>